<evidence type="ECO:0000313" key="1">
    <source>
        <dbReference type="EMBL" id="MBJ6362673.1"/>
    </source>
</evidence>
<name>A0A934J6T3_9BACL</name>
<keyword evidence="2" id="KW-1185">Reference proteome</keyword>
<dbReference type="EMBL" id="JAELUP010000089">
    <property type="protein sequence ID" value="MBJ6362673.1"/>
    <property type="molecule type" value="Genomic_DNA"/>
</dbReference>
<comment type="caution">
    <text evidence="1">The sequence shown here is derived from an EMBL/GenBank/DDBJ whole genome shotgun (WGS) entry which is preliminary data.</text>
</comment>
<dbReference type="RefSeq" id="WP_199020218.1">
    <property type="nucleotide sequence ID" value="NZ_JAELUP010000089.1"/>
</dbReference>
<proteinExistence type="predicted"/>
<dbReference type="AlphaFoldDB" id="A0A934J6T3"/>
<organism evidence="1 2">
    <name type="scientific">Paenibacillus roseus</name>
    <dbReference type="NCBI Taxonomy" id="2798579"/>
    <lineage>
        <taxon>Bacteria</taxon>
        <taxon>Bacillati</taxon>
        <taxon>Bacillota</taxon>
        <taxon>Bacilli</taxon>
        <taxon>Bacillales</taxon>
        <taxon>Paenibacillaceae</taxon>
        <taxon>Paenibacillus</taxon>
    </lineage>
</organism>
<dbReference type="InterPro" id="IPR008928">
    <property type="entry name" value="6-hairpin_glycosidase_sf"/>
</dbReference>
<sequence length="721" mass="82217">MNSIVFNKEEGGYYPLIRQCEGGELTIPFPVEAAFLLGEALCFRYQSVKEIQVGNWLALCEFRQAGYRFTIEDNWTADTSSRVHRTVRAERESDEPCSGRTEGVQFRLRFVQSVQEETPFRFHAPSIWYGTIDQHRENVTRMYMDDRMTYPLILGYDSSTGTTVSLSRIHLPSFVLPPIRPERESRYTQRTDIGSLGYSRHGDTVMYQACLPYYEGDRSVALSADQRPVSAFYPLDEQVIELKTAYELRISNQWGFDEAVFDEFKHKAGLNKPEPFELPFSLEDSMEYRSVSLRNSYRELRSGAAGFFFHFDPRKGYRSAPSGFGASFVNIPHESYQTVLEYGFTGRQIHAAHEMARRNGGEWWDKGKKVIDFFVDRCTTPSGWMYTLFEVEEDRPFHSFGDPTAPKLHYVSHGDVRGNYLRLMVEPAFDLLTAYQRYREEGRIETKWYDAVKRFGNFLVNVQNGDGSWYRAFQPDGTPLKNEPGFGDDEFSSKSGTAIPIMFLVALWREEPGEGMKYLRAAINASEYVLSNFVQRNHYQGGTLDNPNIIDKEAVQYTMAALYTLYNHTCEERYLKGAVRAARLFVTWNYIWTAPTMPGTSLHNQRFNTVGCGGINSIWGGGVVDIYSLFFIRELHGIGKAAGEPFFCQMAAWIANGCQQMLSYPGDQMGFADIGMQPEGFGICSQGLDEGMIAKGDIWGTLGWIYSAGLLGLGRYIESFR</sequence>
<dbReference type="Proteomes" id="UP000640274">
    <property type="component" value="Unassembled WGS sequence"/>
</dbReference>
<evidence type="ECO:0000313" key="2">
    <source>
        <dbReference type="Proteomes" id="UP000640274"/>
    </source>
</evidence>
<dbReference type="GO" id="GO:0005975">
    <property type="term" value="P:carbohydrate metabolic process"/>
    <property type="evidence" value="ECO:0007669"/>
    <property type="project" value="InterPro"/>
</dbReference>
<dbReference type="SUPFAM" id="SSF48208">
    <property type="entry name" value="Six-hairpin glycosidases"/>
    <property type="match status" value="1"/>
</dbReference>
<protein>
    <submittedName>
        <fullName evidence="1">Uncharacterized protein</fullName>
    </submittedName>
</protein>
<gene>
    <name evidence="1" type="ORF">JFN88_15750</name>
</gene>
<reference evidence="1" key="1">
    <citation type="submission" date="2020-12" db="EMBL/GenBank/DDBJ databases">
        <authorList>
            <person name="Huq M.A."/>
        </authorList>
    </citation>
    <scope>NUCLEOTIDE SEQUENCE</scope>
    <source>
        <strain evidence="1">MAHUQ-46</strain>
    </source>
</reference>
<accession>A0A934J6T3</accession>